<organism evidence="2 3">
    <name type="scientific">Nezara viridula</name>
    <name type="common">Southern green stink bug</name>
    <name type="synonym">Cimex viridulus</name>
    <dbReference type="NCBI Taxonomy" id="85310"/>
    <lineage>
        <taxon>Eukaryota</taxon>
        <taxon>Metazoa</taxon>
        <taxon>Ecdysozoa</taxon>
        <taxon>Arthropoda</taxon>
        <taxon>Hexapoda</taxon>
        <taxon>Insecta</taxon>
        <taxon>Pterygota</taxon>
        <taxon>Neoptera</taxon>
        <taxon>Paraneoptera</taxon>
        <taxon>Hemiptera</taxon>
        <taxon>Heteroptera</taxon>
        <taxon>Panheteroptera</taxon>
        <taxon>Pentatomomorpha</taxon>
        <taxon>Pentatomoidea</taxon>
        <taxon>Pentatomidae</taxon>
        <taxon>Pentatominae</taxon>
        <taxon>Nezara</taxon>
    </lineage>
</organism>
<protein>
    <recommendedName>
        <fullName evidence="4">Neuropeptide</fullName>
    </recommendedName>
</protein>
<proteinExistence type="predicted"/>
<evidence type="ECO:0000313" key="2">
    <source>
        <dbReference type="EMBL" id="CAH1406953.1"/>
    </source>
</evidence>
<evidence type="ECO:0008006" key="4">
    <source>
        <dbReference type="Google" id="ProtNLM"/>
    </source>
</evidence>
<gene>
    <name evidence="2" type="ORF">NEZAVI_LOCUS14785</name>
</gene>
<dbReference type="AlphaFoldDB" id="A0A9P0HRQ0"/>
<dbReference type="Proteomes" id="UP001152798">
    <property type="component" value="Chromosome 7"/>
</dbReference>
<name>A0A9P0HRQ0_NEZVI</name>
<feature type="chain" id="PRO_5040359956" description="Neuropeptide" evidence="1">
    <location>
        <begin position="21"/>
        <end position="72"/>
    </location>
</feature>
<sequence length="72" mass="8399">MKLVLFLCLVVVCLVATSEGLRKKYRYGCENVDCYRCNYFLDDCFYCCDKKKIDCENINCYLCDIIDCGDCC</sequence>
<reference evidence="2" key="1">
    <citation type="submission" date="2022-01" db="EMBL/GenBank/DDBJ databases">
        <authorList>
            <person name="King R."/>
        </authorList>
    </citation>
    <scope>NUCLEOTIDE SEQUENCE</scope>
</reference>
<accession>A0A9P0HRQ0</accession>
<keyword evidence="3" id="KW-1185">Reference proteome</keyword>
<keyword evidence="1" id="KW-0732">Signal</keyword>
<evidence type="ECO:0000256" key="1">
    <source>
        <dbReference type="SAM" id="SignalP"/>
    </source>
</evidence>
<evidence type="ECO:0000313" key="3">
    <source>
        <dbReference type="Proteomes" id="UP001152798"/>
    </source>
</evidence>
<dbReference type="EMBL" id="OV725083">
    <property type="protein sequence ID" value="CAH1406953.1"/>
    <property type="molecule type" value="Genomic_DNA"/>
</dbReference>
<feature type="signal peptide" evidence="1">
    <location>
        <begin position="1"/>
        <end position="20"/>
    </location>
</feature>